<evidence type="ECO:0000313" key="2">
    <source>
        <dbReference type="EMBL" id="KAF7415241.1"/>
    </source>
</evidence>
<dbReference type="Proteomes" id="UP000617340">
    <property type="component" value="Unassembled WGS sequence"/>
</dbReference>
<dbReference type="EMBL" id="JACSDZ010000002">
    <property type="protein sequence ID" value="KAF7415241.1"/>
    <property type="molecule type" value="Genomic_DNA"/>
</dbReference>
<feature type="compositionally biased region" description="Low complexity" evidence="1">
    <location>
        <begin position="108"/>
        <end position="125"/>
    </location>
</feature>
<accession>A0A834U3L8</accession>
<evidence type="ECO:0000313" key="3">
    <source>
        <dbReference type="Proteomes" id="UP000617340"/>
    </source>
</evidence>
<name>A0A834U3L8_VESGE</name>
<dbReference type="AlphaFoldDB" id="A0A834U3L8"/>
<comment type="caution">
    <text evidence="2">The sequence shown here is derived from an EMBL/GenBank/DDBJ whole genome shotgun (WGS) entry which is preliminary data.</text>
</comment>
<organism evidence="2 3">
    <name type="scientific">Vespula germanica</name>
    <name type="common">German yellow jacket</name>
    <name type="synonym">Paravespula germanica</name>
    <dbReference type="NCBI Taxonomy" id="30212"/>
    <lineage>
        <taxon>Eukaryota</taxon>
        <taxon>Metazoa</taxon>
        <taxon>Ecdysozoa</taxon>
        <taxon>Arthropoda</taxon>
        <taxon>Hexapoda</taxon>
        <taxon>Insecta</taxon>
        <taxon>Pterygota</taxon>
        <taxon>Neoptera</taxon>
        <taxon>Endopterygota</taxon>
        <taxon>Hymenoptera</taxon>
        <taxon>Apocrita</taxon>
        <taxon>Aculeata</taxon>
        <taxon>Vespoidea</taxon>
        <taxon>Vespidae</taxon>
        <taxon>Vespinae</taxon>
        <taxon>Vespula</taxon>
    </lineage>
</organism>
<feature type="compositionally biased region" description="Gly residues" evidence="1">
    <location>
        <begin position="50"/>
        <end position="75"/>
    </location>
</feature>
<reference evidence="2" key="1">
    <citation type="journal article" date="2020" name="G3 (Bethesda)">
        <title>High-Quality Assemblies for Three Invasive Social Wasps from the &lt;i&gt;Vespula&lt;/i&gt; Genus.</title>
        <authorList>
            <person name="Harrop T.W.R."/>
            <person name="Guhlin J."/>
            <person name="McLaughlin G.M."/>
            <person name="Permina E."/>
            <person name="Stockwell P."/>
            <person name="Gilligan J."/>
            <person name="Le Lec M.F."/>
            <person name="Gruber M.A.M."/>
            <person name="Quinn O."/>
            <person name="Lovegrove M."/>
            <person name="Duncan E.J."/>
            <person name="Remnant E.J."/>
            <person name="Van Eeckhoven J."/>
            <person name="Graham B."/>
            <person name="Knapp R.A."/>
            <person name="Langford K.W."/>
            <person name="Kronenberg Z."/>
            <person name="Press M.O."/>
            <person name="Eacker S.M."/>
            <person name="Wilson-Rankin E.E."/>
            <person name="Purcell J."/>
            <person name="Lester P.J."/>
            <person name="Dearden P.K."/>
        </authorList>
    </citation>
    <scope>NUCLEOTIDE SEQUENCE</scope>
    <source>
        <strain evidence="2">Linc-1</strain>
    </source>
</reference>
<sequence length="185" mass="19685">MMIIPDVLRSRESLLDIPGISPSVTGDIIVTILRESYFLWEFTTRHVGDDGGSVDGGGGDGDGDGDGGGGDGGDGGGREARTKCVMRRDDDDDDDDDEEVGGTKQPPLVAFAASTSTTTSSLVPSPLALENHPRIRVDGRGAKTSSRDSLPKDSKPCAWMFPVFDENASSKFRKPLVREKREAEG</sequence>
<keyword evidence="3" id="KW-1185">Reference proteome</keyword>
<proteinExistence type="predicted"/>
<protein>
    <submittedName>
        <fullName evidence="2">Uncharacterized protein</fullName>
    </submittedName>
</protein>
<feature type="compositionally biased region" description="Basic and acidic residues" evidence="1">
    <location>
        <begin position="76"/>
        <end position="89"/>
    </location>
</feature>
<feature type="compositionally biased region" description="Acidic residues" evidence="1">
    <location>
        <begin position="90"/>
        <end position="100"/>
    </location>
</feature>
<evidence type="ECO:0000256" key="1">
    <source>
        <dbReference type="SAM" id="MobiDB-lite"/>
    </source>
</evidence>
<gene>
    <name evidence="2" type="ORF">HZH68_003730</name>
</gene>
<feature type="region of interest" description="Disordered" evidence="1">
    <location>
        <begin position="48"/>
        <end position="125"/>
    </location>
</feature>